<evidence type="ECO:0000313" key="2">
    <source>
        <dbReference type="EMBL" id="MEE2567458.1"/>
    </source>
</evidence>
<dbReference type="InterPro" id="IPR015797">
    <property type="entry name" value="NUDIX_hydrolase-like_dom_sf"/>
</dbReference>
<gene>
    <name evidence="2" type="ORF">V0U35_12290</name>
</gene>
<proteinExistence type="predicted"/>
<dbReference type="EMBL" id="JAZDRO010000005">
    <property type="protein sequence ID" value="MEE2567458.1"/>
    <property type="molecule type" value="Genomic_DNA"/>
</dbReference>
<accession>A0ABU7M0X0</accession>
<dbReference type="Gene3D" id="3.90.79.10">
    <property type="entry name" value="Nucleoside Triphosphate Pyrophosphohydrolase"/>
    <property type="match status" value="1"/>
</dbReference>
<keyword evidence="3" id="KW-1185">Reference proteome</keyword>
<dbReference type="PIRSF" id="PIRSF019423">
    <property type="entry name" value="NMN_biosyn"/>
    <property type="match status" value="1"/>
</dbReference>
<dbReference type="SUPFAM" id="SSF46785">
    <property type="entry name" value="Winged helix' DNA-binding domain"/>
    <property type="match status" value="1"/>
</dbReference>
<comment type="caution">
    <text evidence="2">The sequence shown here is derived from an EMBL/GenBank/DDBJ whole genome shotgun (WGS) entry which is preliminary data.</text>
</comment>
<dbReference type="CDD" id="cd18873">
    <property type="entry name" value="NUDIX_NadM_like"/>
    <property type="match status" value="1"/>
</dbReference>
<reference evidence="2 3" key="1">
    <citation type="submission" date="2024-01" db="EMBL/GenBank/DDBJ databases">
        <title>Hyphobacterium bacterium isolated from marine sediment.</title>
        <authorList>
            <person name="Zhao S."/>
        </authorList>
    </citation>
    <scope>NUCLEOTIDE SEQUENCE [LARGE SCALE GENOMIC DNA]</scope>
    <source>
        <strain evidence="2 3">Y60-23</strain>
    </source>
</reference>
<evidence type="ECO:0000313" key="3">
    <source>
        <dbReference type="Proteomes" id="UP001310692"/>
    </source>
</evidence>
<dbReference type="RefSeq" id="WP_330197019.1">
    <property type="nucleotide sequence ID" value="NZ_JAZDRO010000005.1"/>
</dbReference>
<sequence>MSATAGLAVGLNAVILSVAADSPQLLVVPHGAGGAALPFGPFDPDRHRTFEIGLREWVSEQAHFQLGFVEQLYTFGDRGREAPLADLPAPSEARIISVGYLALTPDATERPAGGGVWRDWYRFFPWEDWRGGKPALLTDQIEPALQRWIDGAEGEGRRESRRDRARITFGIDGRGWNEERCLDRYELLYSAGLVAEAVRDRADGSVETLLGEAMASDHRRIVATALSRIRAKIKYRPVIFDLMPERFTLSALQRTAEAVIGYPLHKQNFRRALDRTGFVVGTGQMDAATGGRPAELFRFRREALKEGPASGIATPRLR</sequence>
<dbReference type="Pfam" id="PF21906">
    <property type="entry name" value="WHD_NrtR"/>
    <property type="match status" value="1"/>
</dbReference>
<evidence type="ECO:0000259" key="1">
    <source>
        <dbReference type="Pfam" id="PF21906"/>
    </source>
</evidence>
<dbReference type="InterPro" id="IPR036388">
    <property type="entry name" value="WH-like_DNA-bd_sf"/>
</dbReference>
<dbReference type="InterPro" id="IPR036390">
    <property type="entry name" value="WH_DNA-bd_sf"/>
</dbReference>
<dbReference type="Gene3D" id="1.10.10.10">
    <property type="entry name" value="Winged helix-like DNA-binding domain superfamily/Winged helix DNA-binding domain"/>
    <property type="match status" value="1"/>
</dbReference>
<dbReference type="Proteomes" id="UP001310692">
    <property type="component" value="Unassembled WGS sequence"/>
</dbReference>
<protein>
    <submittedName>
        <fullName evidence="2">NAD regulator</fullName>
    </submittedName>
</protein>
<feature type="domain" description="NrtR DNA-binding winged helix" evidence="1">
    <location>
        <begin position="240"/>
        <end position="299"/>
    </location>
</feature>
<dbReference type="InterPro" id="IPR011213">
    <property type="entry name" value="NMN_biosyn"/>
</dbReference>
<name>A0ABU7M0X0_9PROT</name>
<organism evidence="2 3">
    <name type="scientific">Hyphobacterium marinum</name>
    <dbReference type="NCBI Taxonomy" id="3116574"/>
    <lineage>
        <taxon>Bacteria</taxon>
        <taxon>Pseudomonadati</taxon>
        <taxon>Pseudomonadota</taxon>
        <taxon>Alphaproteobacteria</taxon>
        <taxon>Maricaulales</taxon>
        <taxon>Maricaulaceae</taxon>
        <taxon>Hyphobacterium</taxon>
    </lineage>
</organism>
<dbReference type="InterPro" id="IPR054105">
    <property type="entry name" value="WHD_NrtR"/>
</dbReference>
<dbReference type="SUPFAM" id="SSF55811">
    <property type="entry name" value="Nudix"/>
    <property type="match status" value="1"/>
</dbReference>